<proteinExistence type="predicted"/>
<protein>
    <submittedName>
        <fullName evidence="1">Uncharacterized protein</fullName>
    </submittedName>
</protein>
<dbReference type="EMBL" id="BK015595">
    <property type="protein sequence ID" value="DAE14850.1"/>
    <property type="molecule type" value="Genomic_DNA"/>
</dbReference>
<reference evidence="1" key="1">
    <citation type="journal article" date="2021" name="Proc. Natl. Acad. Sci. U.S.A.">
        <title>A Catalog of Tens of Thousands of Viruses from Human Metagenomes Reveals Hidden Associations with Chronic Diseases.</title>
        <authorList>
            <person name="Tisza M.J."/>
            <person name="Buck C.B."/>
        </authorList>
    </citation>
    <scope>NUCLEOTIDE SEQUENCE</scope>
    <source>
        <strain evidence="1">CtUT63</strain>
    </source>
</reference>
<evidence type="ECO:0000313" key="1">
    <source>
        <dbReference type="EMBL" id="DAE14850.1"/>
    </source>
</evidence>
<sequence length="50" mass="5460">MYGLCSTGLIAVAYGGLIWLSSDTSTAFSHLDVLKYMSISIYYVDYGIIS</sequence>
<organism evidence="1">
    <name type="scientific">Podoviridae sp. ctUT63</name>
    <dbReference type="NCBI Taxonomy" id="2825253"/>
    <lineage>
        <taxon>Viruses</taxon>
        <taxon>Duplodnaviria</taxon>
        <taxon>Heunggongvirae</taxon>
        <taxon>Uroviricota</taxon>
        <taxon>Caudoviricetes</taxon>
    </lineage>
</organism>
<accession>A0A8S5Q7B3</accession>
<name>A0A8S5Q7B3_9CAUD</name>